<dbReference type="STRING" id="159449.B4N89_27935"/>
<accession>A0A1T3P580</accession>
<proteinExistence type="predicted"/>
<name>A0A1T3P580_9ACTN</name>
<evidence type="ECO:0000313" key="2">
    <source>
        <dbReference type="Proteomes" id="UP000190037"/>
    </source>
</evidence>
<dbReference type="Proteomes" id="UP000190037">
    <property type="component" value="Unassembled WGS sequence"/>
</dbReference>
<dbReference type="EMBL" id="MWQN01000001">
    <property type="protein sequence ID" value="OPC84249.1"/>
    <property type="molecule type" value="Genomic_DNA"/>
</dbReference>
<keyword evidence="2" id="KW-1185">Reference proteome</keyword>
<dbReference type="RefSeq" id="WP_078978543.1">
    <property type="nucleotide sequence ID" value="NZ_MWQN01000001.1"/>
</dbReference>
<comment type="caution">
    <text evidence="1">The sequence shown here is derived from an EMBL/GenBank/DDBJ whole genome shotgun (WGS) entry which is preliminary data.</text>
</comment>
<dbReference type="AlphaFoldDB" id="A0A1T3P580"/>
<protein>
    <submittedName>
        <fullName evidence="1">Uncharacterized protein</fullName>
    </submittedName>
</protein>
<organism evidence="1 2">
    <name type="scientific">Embleya scabrispora</name>
    <dbReference type="NCBI Taxonomy" id="159449"/>
    <lineage>
        <taxon>Bacteria</taxon>
        <taxon>Bacillati</taxon>
        <taxon>Actinomycetota</taxon>
        <taxon>Actinomycetes</taxon>
        <taxon>Kitasatosporales</taxon>
        <taxon>Streptomycetaceae</taxon>
        <taxon>Embleya</taxon>
    </lineage>
</organism>
<evidence type="ECO:0000313" key="1">
    <source>
        <dbReference type="EMBL" id="OPC84249.1"/>
    </source>
</evidence>
<gene>
    <name evidence="1" type="ORF">B4N89_27935</name>
</gene>
<reference evidence="1 2" key="1">
    <citation type="submission" date="2017-03" db="EMBL/GenBank/DDBJ databases">
        <title>Draft genome sequence of Streptomyces scabrisporus NF3, endophyte isolated from Amphipterygium adstringens.</title>
        <authorList>
            <person name="Vazquez M."/>
            <person name="Ceapa C.D."/>
            <person name="Rodriguez Luna D."/>
            <person name="Sanchez Esquivel S."/>
        </authorList>
    </citation>
    <scope>NUCLEOTIDE SEQUENCE [LARGE SCALE GENOMIC DNA]</scope>
    <source>
        <strain evidence="1 2">NF3</strain>
    </source>
</reference>
<sequence>MDLADIIHDVVRRLLDESSADWRMGTVTALTPDSTAGTLLVDVGGGTVVKARRAATYTSPVVGDRVWADRNRAGEWRVTGKLA</sequence>